<evidence type="ECO:0000256" key="1">
    <source>
        <dbReference type="SAM" id="Phobius"/>
    </source>
</evidence>
<name>A0A4P6Q3S8_9ACTN</name>
<dbReference type="KEGG" id="strr:EKD16_17910"/>
<dbReference type="RefSeq" id="WP_165498595.1">
    <property type="nucleotide sequence ID" value="NZ_CP036455.1"/>
</dbReference>
<dbReference type="AlphaFoldDB" id="A0A4P6Q3S8"/>
<reference evidence="2 3" key="1">
    <citation type="submission" date="2019-02" db="EMBL/GenBank/DDBJ databases">
        <authorList>
            <person name="Khodamoradi S."/>
            <person name="Hahnke R.L."/>
            <person name="Kaempfer P."/>
            <person name="Schumann P."/>
            <person name="Rohde M."/>
            <person name="Steinert M."/>
            <person name="Luzhetskyy A."/>
            <person name="Wink J."/>
            <person name="Ruckert C."/>
        </authorList>
    </citation>
    <scope>NUCLEOTIDE SEQUENCE [LARGE SCALE GENOMIC DNA]</scope>
    <source>
        <strain evidence="2 3">M2</strain>
    </source>
</reference>
<dbReference type="Proteomes" id="UP000292235">
    <property type="component" value="Chromosome"/>
</dbReference>
<keyword evidence="3" id="KW-1185">Reference proteome</keyword>
<protein>
    <submittedName>
        <fullName evidence="2">Uncharacterized protein</fullName>
    </submittedName>
</protein>
<feature type="transmembrane region" description="Helical" evidence="1">
    <location>
        <begin position="6"/>
        <end position="30"/>
    </location>
</feature>
<dbReference type="EMBL" id="CP036455">
    <property type="protein sequence ID" value="QBI55348.1"/>
    <property type="molecule type" value="Genomic_DNA"/>
</dbReference>
<gene>
    <name evidence="2" type="ORF">EKD16_17910</name>
</gene>
<keyword evidence="1" id="KW-0812">Transmembrane</keyword>
<keyword evidence="1" id="KW-0472">Membrane</keyword>
<evidence type="ECO:0000313" key="3">
    <source>
        <dbReference type="Proteomes" id="UP000292235"/>
    </source>
</evidence>
<evidence type="ECO:0000313" key="2">
    <source>
        <dbReference type="EMBL" id="QBI55348.1"/>
    </source>
</evidence>
<organism evidence="2 3">
    <name type="scientific">Streptomonospora litoralis</name>
    <dbReference type="NCBI Taxonomy" id="2498135"/>
    <lineage>
        <taxon>Bacteria</taxon>
        <taxon>Bacillati</taxon>
        <taxon>Actinomycetota</taxon>
        <taxon>Actinomycetes</taxon>
        <taxon>Streptosporangiales</taxon>
        <taxon>Nocardiopsidaceae</taxon>
        <taxon>Streptomonospora</taxon>
    </lineage>
</organism>
<accession>A0A4P6Q3S8</accession>
<keyword evidence="1" id="KW-1133">Transmembrane helix</keyword>
<sequence>MRAVKWVALGCAAAVLVAGLVVGIWFVWLVQAMEQEPIEGWQEEPGAAVGSP</sequence>
<proteinExistence type="predicted"/>